<dbReference type="AlphaFoldDB" id="A0AAW8DGE1"/>
<gene>
    <name evidence="1" type="ORF">J2S90_001682</name>
    <name evidence="2" type="ORF">J2S93_002271</name>
</gene>
<accession>A0AAW8DGE1</accession>
<protein>
    <submittedName>
        <fullName evidence="1">Uncharacterized protein</fullName>
    </submittedName>
</protein>
<dbReference type="RefSeq" id="WP_306960603.1">
    <property type="nucleotide sequence ID" value="NZ_JAUSRG010000003.1"/>
</dbReference>
<dbReference type="Proteomes" id="UP001242995">
    <property type="component" value="Unassembled WGS sequence"/>
</dbReference>
<comment type="caution">
    <text evidence="1">The sequence shown here is derived from an EMBL/GenBank/DDBJ whole genome shotgun (WGS) entry which is preliminary data.</text>
</comment>
<evidence type="ECO:0000313" key="1">
    <source>
        <dbReference type="EMBL" id="MDP9904727.1"/>
    </source>
</evidence>
<evidence type="ECO:0000313" key="3">
    <source>
        <dbReference type="Proteomes" id="UP001230951"/>
    </source>
</evidence>
<evidence type="ECO:0000313" key="4">
    <source>
        <dbReference type="Proteomes" id="UP001242995"/>
    </source>
</evidence>
<reference evidence="1 3" key="1">
    <citation type="submission" date="2023-07" db="EMBL/GenBank/DDBJ databases">
        <title>Sorghum-associated microbial communities from plants grown in Nebraska, USA.</title>
        <authorList>
            <person name="Schachtman D."/>
        </authorList>
    </citation>
    <scope>NUCLEOTIDE SEQUENCE</scope>
    <source>
        <strain evidence="1">DS1006</strain>
        <strain evidence="2 3">DS1016</strain>
    </source>
</reference>
<name>A0AAW8DGE1_9MICC</name>
<proteinExistence type="predicted"/>
<dbReference type="EMBL" id="JAUSTF010000004">
    <property type="protein sequence ID" value="MDQ0180844.1"/>
    <property type="molecule type" value="Genomic_DNA"/>
</dbReference>
<evidence type="ECO:0000313" key="2">
    <source>
        <dbReference type="EMBL" id="MDQ0180844.1"/>
    </source>
</evidence>
<keyword evidence="3" id="KW-1185">Reference proteome</keyword>
<sequence>MAVIERITYTDNGQIKTPDLLATLRAKSRLAFPSAKFFPTFDIGYAHVFRISAHGLTFDEAQSDANRRLDRFHKKMRLVEGFRETKVDKLEDYIRTNQNFKVIYTIVYVIEQTGSGTQNPDSPYPEYQLDLMKLQFPPETAAVLSAP</sequence>
<organism evidence="1 4">
    <name type="scientific">Arthrobacter bambusae</name>
    <dbReference type="NCBI Taxonomy" id="1338426"/>
    <lineage>
        <taxon>Bacteria</taxon>
        <taxon>Bacillati</taxon>
        <taxon>Actinomycetota</taxon>
        <taxon>Actinomycetes</taxon>
        <taxon>Micrococcales</taxon>
        <taxon>Micrococcaceae</taxon>
        <taxon>Arthrobacter</taxon>
    </lineage>
</organism>
<dbReference type="EMBL" id="JAUSRG010000003">
    <property type="protein sequence ID" value="MDP9904727.1"/>
    <property type="molecule type" value="Genomic_DNA"/>
</dbReference>
<dbReference type="Proteomes" id="UP001230951">
    <property type="component" value="Unassembled WGS sequence"/>
</dbReference>